<evidence type="ECO:0000256" key="9">
    <source>
        <dbReference type="SAM" id="Phobius"/>
    </source>
</evidence>
<evidence type="ECO:0000313" key="10">
    <source>
        <dbReference type="EMBL" id="NLR22493.1"/>
    </source>
</evidence>
<evidence type="ECO:0000256" key="6">
    <source>
        <dbReference type="ARBA" id="ARBA00022692"/>
    </source>
</evidence>
<dbReference type="InterPro" id="IPR004485">
    <property type="entry name" value="Cobalamin_biosynth_CobD/CbiB"/>
</dbReference>
<evidence type="ECO:0000256" key="1">
    <source>
        <dbReference type="ARBA" id="ARBA00004651"/>
    </source>
</evidence>
<dbReference type="PANTHER" id="PTHR34308:SF1">
    <property type="entry name" value="COBALAMIN BIOSYNTHESIS PROTEIN CBIB"/>
    <property type="match status" value="1"/>
</dbReference>
<dbReference type="AlphaFoldDB" id="A0A8I2KR11"/>
<evidence type="ECO:0000256" key="5">
    <source>
        <dbReference type="ARBA" id="ARBA00022573"/>
    </source>
</evidence>
<dbReference type="Pfam" id="PF03186">
    <property type="entry name" value="CobD_Cbib"/>
    <property type="match status" value="1"/>
</dbReference>
<evidence type="ECO:0000256" key="3">
    <source>
        <dbReference type="ARBA" id="ARBA00006263"/>
    </source>
</evidence>
<dbReference type="RefSeq" id="WP_193522083.1">
    <property type="nucleotide sequence ID" value="NZ_CBCSDF010000029.1"/>
</dbReference>
<keyword evidence="8 9" id="KW-0472">Membrane</keyword>
<feature type="transmembrane region" description="Helical" evidence="9">
    <location>
        <begin position="298"/>
        <end position="317"/>
    </location>
</feature>
<proteinExistence type="inferred from homology"/>
<feature type="transmembrane region" description="Helical" evidence="9">
    <location>
        <begin position="12"/>
        <end position="41"/>
    </location>
</feature>
<reference evidence="10" key="1">
    <citation type="submission" date="2019-10" db="EMBL/GenBank/DDBJ databases">
        <authorList>
            <person name="Paulsen S."/>
        </authorList>
    </citation>
    <scope>NUCLEOTIDE SEQUENCE</scope>
    <source>
        <strain evidence="10">LMG 19692</strain>
    </source>
</reference>
<evidence type="ECO:0000256" key="8">
    <source>
        <dbReference type="ARBA" id="ARBA00023136"/>
    </source>
</evidence>
<reference evidence="11 13" key="2">
    <citation type="submission" date="2023-10" db="EMBL/GenBank/DDBJ databases">
        <title>To unveil natural product biosynthetic capacity in Pseudoalteromonas.</title>
        <authorList>
            <person name="Wang J."/>
        </authorList>
    </citation>
    <scope>NUCLEOTIDE SEQUENCE [LARGE SCALE GENOMIC DNA]</scope>
    <source>
        <strain evidence="11 13">DSM 15914</strain>
    </source>
</reference>
<feature type="transmembrane region" description="Helical" evidence="9">
    <location>
        <begin position="62"/>
        <end position="86"/>
    </location>
</feature>
<evidence type="ECO:0000256" key="4">
    <source>
        <dbReference type="ARBA" id="ARBA00022475"/>
    </source>
</evidence>
<comment type="similarity">
    <text evidence="3">Belongs to the CobD/CbiB family.</text>
</comment>
<dbReference type="EMBL" id="WEIA01000009">
    <property type="protein sequence ID" value="NLR22493.1"/>
    <property type="molecule type" value="Genomic_DNA"/>
</dbReference>
<keyword evidence="7 9" id="KW-1133">Transmembrane helix</keyword>
<keyword evidence="4" id="KW-1003">Cell membrane</keyword>
<comment type="pathway">
    <text evidence="2">Cofactor biosynthesis; adenosylcobalamin biosynthesis.</text>
</comment>
<dbReference type="EMBL" id="CP137578">
    <property type="protein sequence ID" value="WOX29420.1"/>
    <property type="molecule type" value="Genomic_DNA"/>
</dbReference>
<evidence type="ECO:0000313" key="13">
    <source>
        <dbReference type="Proteomes" id="UP001304419"/>
    </source>
</evidence>
<evidence type="ECO:0000313" key="11">
    <source>
        <dbReference type="EMBL" id="WOX29420.1"/>
    </source>
</evidence>
<evidence type="ECO:0000256" key="2">
    <source>
        <dbReference type="ARBA" id="ARBA00004953"/>
    </source>
</evidence>
<feature type="transmembrane region" description="Helical" evidence="9">
    <location>
        <begin position="203"/>
        <end position="223"/>
    </location>
</feature>
<evidence type="ECO:0000256" key="7">
    <source>
        <dbReference type="ARBA" id="ARBA00022989"/>
    </source>
</evidence>
<dbReference type="UniPathway" id="UPA00148"/>
<organism evidence="10 12">
    <name type="scientific">Pseudoalteromonas maricaloris</name>
    <dbReference type="NCBI Taxonomy" id="184924"/>
    <lineage>
        <taxon>Bacteria</taxon>
        <taxon>Pseudomonadati</taxon>
        <taxon>Pseudomonadota</taxon>
        <taxon>Gammaproteobacteria</taxon>
        <taxon>Alteromonadales</taxon>
        <taxon>Pseudoalteromonadaceae</taxon>
        <taxon>Pseudoalteromonas</taxon>
    </lineage>
</organism>
<name>A0A8I2KR11_9GAMM</name>
<comment type="subcellular location">
    <subcellularLocation>
        <location evidence="1">Cell membrane</location>
        <topology evidence="1">Multi-pass membrane protein</topology>
    </subcellularLocation>
</comment>
<sequence>MLDSLLQAHEGLIIFLLAIFASLGVRLSTLYHPNLILSLIFKAIAEKVYRPKAASSYQLLSGTLGFLLPILTITVLTYAIISFAFYPDWLGGLVLFLCLDISHESRAKRISTLIKSKQKVTARAVLQGMVARDVEKLTELGICKAAIDSTALNTLRHFFVIALLYLTAGPYLALFYKLLLLCDHAWRQVMPPSSRFMASLSRVLWLVEFVPIRLLITCFSLLLRPKQTWHYIKYYGRHFSQTNTGWALSFFAANLHTQLAGPRFYFGERYDVMRVGAKAQPSAEHIQHLLGLLNQMRWLFIATSALLLVIINFLRLMA</sequence>
<keyword evidence="6 9" id="KW-0812">Transmembrane</keyword>
<dbReference type="Proteomes" id="UP001304419">
    <property type="component" value="Chromosome 1"/>
</dbReference>
<dbReference type="Proteomes" id="UP000646877">
    <property type="component" value="Unassembled WGS sequence"/>
</dbReference>
<keyword evidence="13" id="KW-1185">Reference proteome</keyword>
<dbReference type="PANTHER" id="PTHR34308">
    <property type="entry name" value="COBALAMIN BIOSYNTHESIS PROTEIN CBIB"/>
    <property type="match status" value="1"/>
</dbReference>
<feature type="transmembrane region" description="Helical" evidence="9">
    <location>
        <begin position="158"/>
        <end position="182"/>
    </location>
</feature>
<keyword evidence="5" id="KW-0169">Cobalamin biosynthesis</keyword>
<dbReference type="GO" id="GO:0048472">
    <property type="term" value="F:threonine-phosphate decarboxylase activity"/>
    <property type="evidence" value="ECO:0007669"/>
    <property type="project" value="InterPro"/>
</dbReference>
<dbReference type="GO" id="GO:0009236">
    <property type="term" value="P:cobalamin biosynthetic process"/>
    <property type="evidence" value="ECO:0007669"/>
    <property type="project" value="UniProtKB-UniPathway"/>
</dbReference>
<protein>
    <submittedName>
        <fullName evidence="10">Cobalamin biosynthesis protein</fullName>
    </submittedName>
</protein>
<gene>
    <name evidence="10" type="ORF">F9Y85_14455</name>
    <name evidence="11" type="ORF">R5H13_03865</name>
</gene>
<dbReference type="GO" id="GO:0005886">
    <property type="term" value="C:plasma membrane"/>
    <property type="evidence" value="ECO:0007669"/>
    <property type="project" value="UniProtKB-SubCell"/>
</dbReference>
<accession>A0A8I2KR11</accession>
<evidence type="ECO:0000313" key="12">
    <source>
        <dbReference type="Proteomes" id="UP000646877"/>
    </source>
</evidence>